<organism evidence="1 2">
    <name type="scientific">Rhodospirillum centenum (strain ATCC 51521 / SW)</name>
    <dbReference type="NCBI Taxonomy" id="414684"/>
    <lineage>
        <taxon>Bacteria</taxon>
        <taxon>Pseudomonadati</taxon>
        <taxon>Pseudomonadota</taxon>
        <taxon>Alphaproteobacteria</taxon>
        <taxon>Rhodospirillales</taxon>
        <taxon>Rhodospirillaceae</taxon>
        <taxon>Rhodospirillum</taxon>
    </lineage>
</organism>
<dbReference type="EMBL" id="CP000613">
    <property type="protein sequence ID" value="ACJ00203.1"/>
    <property type="molecule type" value="Genomic_DNA"/>
</dbReference>
<protein>
    <submittedName>
        <fullName evidence="1">Uncharacterized protein</fullName>
    </submittedName>
</protein>
<dbReference type="Proteomes" id="UP000001591">
    <property type="component" value="Chromosome"/>
</dbReference>
<dbReference type="STRING" id="414684.RC1_2831"/>
<dbReference type="RefSeq" id="WP_012567983.1">
    <property type="nucleotide sequence ID" value="NC_011420.2"/>
</dbReference>
<dbReference type="KEGG" id="rce:RC1_2831"/>
<evidence type="ECO:0000313" key="1">
    <source>
        <dbReference type="EMBL" id="ACJ00203.1"/>
    </source>
</evidence>
<proteinExistence type="predicted"/>
<evidence type="ECO:0000313" key="2">
    <source>
        <dbReference type="Proteomes" id="UP000001591"/>
    </source>
</evidence>
<accession>B6IV79</accession>
<keyword evidence="2" id="KW-1185">Reference proteome</keyword>
<name>B6IV79_RHOCS</name>
<gene>
    <name evidence="1" type="ordered locus">RC1_2831</name>
</gene>
<reference evidence="1 2" key="1">
    <citation type="journal article" date="2010" name="BMC Genomics">
        <title>Metabolic flexibility revealed in the genome of the cyst-forming alpha-1 proteobacterium Rhodospirillum centenum.</title>
        <authorList>
            <person name="Lu Y.K."/>
            <person name="Marden J."/>
            <person name="Han M."/>
            <person name="Swingley W.D."/>
            <person name="Mastrian S.D."/>
            <person name="Chowdhury S.R."/>
            <person name="Hao J."/>
            <person name="Helmy T."/>
            <person name="Kim S."/>
            <person name="Kurdoglu A.A."/>
            <person name="Matthies H.J."/>
            <person name="Rollo D."/>
            <person name="Stothard P."/>
            <person name="Blankenship R.E."/>
            <person name="Bauer C.E."/>
            <person name="Touchman J.W."/>
        </authorList>
    </citation>
    <scope>NUCLEOTIDE SEQUENCE [LARGE SCALE GENOMIC DNA]</scope>
    <source>
        <strain evidence="2">ATCC 51521 / SW</strain>
    </source>
</reference>
<dbReference type="AlphaFoldDB" id="B6IV79"/>
<dbReference type="HOGENOM" id="CLU_1694105_0_0_5"/>
<dbReference type="OrthoDB" id="7307438at2"/>
<sequence>MAYVYDPDDGVSDPLPTAEEVRARVRNWKARLNALYDRIEDWLPADRGFAVNRSLGQPMAEPLMRMTGVDRDVAPILVVRFPDPDRRLGLTPDGLWVYGTNGRLHVSGPVAGRRTYLIDVGSDDRPDWRIYPYRDTRRAVPFDRNEFRTLLGEVP</sequence>